<accession>A0A316EB14</accession>
<evidence type="ECO:0000313" key="3">
    <source>
        <dbReference type="Proteomes" id="UP000245489"/>
    </source>
</evidence>
<dbReference type="Proteomes" id="UP000245489">
    <property type="component" value="Unassembled WGS sequence"/>
</dbReference>
<keyword evidence="1" id="KW-0472">Membrane</keyword>
<protein>
    <submittedName>
        <fullName evidence="2">Uncharacterized protein</fullName>
    </submittedName>
</protein>
<keyword evidence="3" id="KW-1185">Reference proteome</keyword>
<evidence type="ECO:0000313" key="2">
    <source>
        <dbReference type="EMBL" id="PWK27991.1"/>
    </source>
</evidence>
<feature type="transmembrane region" description="Helical" evidence="1">
    <location>
        <begin position="115"/>
        <end position="140"/>
    </location>
</feature>
<dbReference type="OrthoDB" id="1525231at2"/>
<evidence type="ECO:0000256" key="1">
    <source>
        <dbReference type="SAM" id="Phobius"/>
    </source>
</evidence>
<comment type="caution">
    <text evidence="2">The sequence shown here is derived from an EMBL/GenBank/DDBJ whole genome shotgun (WGS) entry which is preliminary data.</text>
</comment>
<dbReference type="EMBL" id="QGGO01000005">
    <property type="protein sequence ID" value="PWK27991.1"/>
    <property type="molecule type" value="Genomic_DNA"/>
</dbReference>
<organism evidence="2 3">
    <name type="scientific">Arcicella aurantiaca</name>
    <dbReference type="NCBI Taxonomy" id="591202"/>
    <lineage>
        <taxon>Bacteria</taxon>
        <taxon>Pseudomonadati</taxon>
        <taxon>Bacteroidota</taxon>
        <taxon>Cytophagia</taxon>
        <taxon>Cytophagales</taxon>
        <taxon>Flectobacillaceae</taxon>
        <taxon>Arcicella</taxon>
    </lineage>
</organism>
<dbReference type="RefSeq" id="WP_109742151.1">
    <property type="nucleotide sequence ID" value="NZ_QGGO01000005.1"/>
</dbReference>
<gene>
    <name evidence="2" type="ORF">LV89_01398</name>
</gene>
<feature type="transmembrane region" description="Helical" evidence="1">
    <location>
        <begin position="36"/>
        <end position="62"/>
    </location>
</feature>
<proteinExistence type="predicted"/>
<feature type="transmembrane region" description="Helical" evidence="1">
    <location>
        <begin position="74"/>
        <end position="95"/>
    </location>
</feature>
<dbReference type="AlphaFoldDB" id="A0A316EB14"/>
<keyword evidence="1" id="KW-1133">Transmembrane helix</keyword>
<name>A0A316EB14_9BACT</name>
<reference evidence="2 3" key="1">
    <citation type="submission" date="2018-05" db="EMBL/GenBank/DDBJ databases">
        <title>Genomic Encyclopedia of Archaeal and Bacterial Type Strains, Phase II (KMG-II): from individual species to whole genera.</title>
        <authorList>
            <person name="Goeker M."/>
        </authorList>
    </citation>
    <scope>NUCLEOTIDE SEQUENCE [LARGE SCALE GENOMIC DNA]</scope>
    <source>
        <strain evidence="2 3">DSM 22214</strain>
    </source>
</reference>
<sequence>MALNIPSQANIPNPNDAQAGASSVITKVKELFVSPLTATIVVLAFILGYFGDWWTVAIAAFIGGAIFAKSSGEAFAKGTAAISTLWLLATWYHHFTTQGILSNKIAQILPVGGNVGILITVTILIGGLVGGWGAMSGFLVRNLFRK</sequence>
<keyword evidence="1" id="KW-0812">Transmembrane</keyword>